<dbReference type="PANTHER" id="PTHR43537:SF49">
    <property type="entry name" value="TRANSCRIPTIONAL REGULATORY PROTEIN"/>
    <property type="match status" value="1"/>
</dbReference>
<evidence type="ECO:0000256" key="2">
    <source>
        <dbReference type="ARBA" id="ARBA00023125"/>
    </source>
</evidence>
<dbReference type="SMART" id="SM00345">
    <property type="entry name" value="HTH_GNTR"/>
    <property type="match status" value="1"/>
</dbReference>
<keyword evidence="1" id="KW-0805">Transcription regulation</keyword>
<dbReference type="CDD" id="cd07377">
    <property type="entry name" value="WHTH_GntR"/>
    <property type="match status" value="1"/>
</dbReference>
<reference evidence="5 6" key="1">
    <citation type="submission" date="2023-05" db="EMBL/GenBank/DDBJ databases">
        <title>Pseudodonghicola sp. nov.</title>
        <authorList>
            <person name="Huang J."/>
        </authorList>
    </citation>
    <scope>NUCLEOTIDE SEQUENCE [LARGE SCALE GENOMIC DNA]</scope>
    <source>
        <strain evidence="5 6">IC7</strain>
    </source>
</reference>
<organism evidence="5 6">
    <name type="scientific">Pseudodonghicola flavimaris</name>
    <dbReference type="NCBI Taxonomy" id="3050036"/>
    <lineage>
        <taxon>Bacteria</taxon>
        <taxon>Pseudomonadati</taxon>
        <taxon>Pseudomonadota</taxon>
        <taxon>Alphaproteobacteria</taxon>
        <taxon>Rhodobacterales</taxon>
        <taxon>Paracoccaceae</taxon>
        <taxon>Pseudodonghicola</taxon>
    </lineage>
</organism>
<dbReference type="PANTHER" id="PTHR43537">
    <property type="entry name" value="TRANSCRIPTIONAL REGULATOR, GNTR FAMILY"/>
    <property type="match status" value="1"/>
</dbReference>
<dbReference type="PRINTS" id="PR00035">
    <property type="entry name" value="HTHGNTR"/>
</dbReference>
<dbReference type="InterPro" id="IPR036388">
    <property type="entry name" value="WH-like_DNA-bd_sf"/>
</dbReference>
<dbReference type="Gene3D" id="1.20.120.530">
    <property type="entry name" value="GntR ligand-binding domain-like"/>
    <property type="match status" value="1"/>
</dbReference>
<dbReference type="SMART" id="SM00895">
    <property type="entry name" value="FCD"/>
    <property type="match status" value="1"/>
</dbReference>
<keyword evidence="3" id="KW-0804">Transcription</keyword>
<keyword evidence="2" id="KW-0238">DNA-binding</keyword>
<dbReference type="Pfam" id="PF00392">
    <property type="entry name" value="GntR"/>
    <property type="match status" value="1"/>
</dbReference>
<evidence type="ECO:0000256" key="1">
    <source>
        <dbReference type="ARBA" id="ARBA00023015"/>
    </source>
</evidence>
<sequence length="228" mass="24872">MKKPQSSRPLGAAHTALFHQIYEALRDRIQSGELRPGDRLVEDRLAEDFGVSRNPVREAIRMLSADGLIEVNARRGVYIAVPDPVKIQELVEIRAVLEGHNARLAARRGNPKLLAAAGRILERGQAALIAEKTESLTRLNDEFHSALARASENESLSEMLGSMRLRSSLGFAMSDPVVQAQSWQEHAGILQAILDGDEDTAEALSRSHVLKAGDRAKERAETAAQAAS</sequence>
<dbReference type="RefSeq" id="WP_284479647.1">
    <property type="nucleotide sequence ID" value="NZ_JASNJD010000002.1"/>
</dbReference>
<dbReference type="Proteomes" id="UP001243757">
    <property type="component" value="Unassembled WGS sequence"/>
</dbReference>
<dbReference type="InterPro" id="IPR008920">
    <property type="entry name" value="TF_FadR/GntR_C"/>
</dbReference>
<dbReference type="SUPFAM" id="SSF46785">
    <property type="entry name" value="Winged helix' DNA-binding domain"/>
    <property type="match status" value="1"/>
</dbReference>
<comment type="caution">
    <text evidence="5">The sequence shown here is derived from an EMBL/GenBank/DDBJ whole genome shotgun (WGS) entry which is preliminary data.</text>
</comment>
<dbReference type="Gene3D" id="1.10.10.10">
    <property type="entry name" value="Winged helix-like DNA-binding domain superfamily/Winged helix DNA-binding domain"/>
    <property type="match status" value="1"/>
</dbReference>
<accession>A0ABT7EWW6</accession>
<dbReference type="InterPro" id="IPR036390">
    <property type="entry name" value="WH_DNA-bd_sf"/>
</dbReference>
<dbReference type="InterPro" id="IPR011711">
    <property type="entry name" value="GntR_C"/>
</dbReference>
<evidence type="ECO:0000256" key="3">
    <source>
        <dbReference type="ARBA" id="ARBA00023163"/>
    </source>
</evidence>
<evidence type="ECO:0000313" key="5">
    <source>
        <dbReference type="EMBL" id="MDK3016834.1"/>
    </source>
</evidence>
<dbReference type="InterPro" id="IPR000524">
    <property type="entry name" value="Tscrpt_reg_HTH_GntR"/>
</dbReference>
<dbReference type="PROSITE" id="PS50949">
    <property type="entry name" value="HTH_GNTR"/>
    <property type="match status" value="1"/>
</dbReference>
<dbReference type="EMBL" id="JASNJD010000002">
    <property type="protein sequence ID" value="MDK3016834.1"/>
    <property type="molecule type" value="Genomic_DNA"/>
</dbReference>
<proteinExistence type="predicted"/>
<name>A0ABT7EWW6_9RHOB</name>
<dbReference type="SUPFAM" id="SSF48008">
    <property type="entry name" value="GntR ligand-binding domain-like"/>
    <property type="match status" value="1"/>
</dbReference>
<keyword evidence="6" id="KW-1185">Reference proteome</keyword>
<dbReference type="Pfam" id="PF07729">
    <property type="entry name" value="FCD"/>
    <property type="match status" value="1"/>
</dbReference>
<feature type="domain" description="HTH gntR-type" evidence="4">
    <location>
        <begin position="15"/>
        <end position="82"/>
    </location>
</feature>
<evidence type="ECO:0000259" key="4">
    <source>
        <dbReference type="PROSITE" id="PS50949"/>
    </source>
</evidence>
<protein>
    <submittedName>
        <fullName evidence="5">GntR family transcriptional regulator</fullName>
    </submittedName>
</protein>
<evidence type="ECO:0000313" key="6">
    <source>
        <dbReference type="Proteomes" id="UP001243757"/>
    </source>
</evidence>
<gene>
    <name evidence="5" type="ORF">QO033_04045</name>
</gene>